<gene>
    <name evidence="2" type="ORF">BTN85_1862</name>
</gene>
<dbReference type="InterPro" id="IPR023801">
    <property type="entry name" value="His_deacetylse_dom"/>
</dbReference>
<dbReference type="CDD" id="cd09992">
    <property type="entry name" value="HDAC_classII"/>
    <property type="match status" value="1"/>
</dbReference>
<protein>
    <submittedName>
        <fullName evidence="2">Deacetylase family protein</fullName>
    </submittedName>
</protein>
<dbReference type="InParanoid" id="A0A1Q6DS67"/>
<feature type="domain" description="Histone deacetylase" evidence="1">
    <location>
        <begin position="2"/>
        <end position="187"/>
    </location>
</feature>
<keyword evidence="3" id="KW-1185">Reference proteome</keyword>
<organism evidence="2 3">
    <name type="scientific">Methanohalarchaeum thermophilum</name>
    <dbReference type="NCBI Taxonomy" id="1903181"/>
    <lineage>
        <taxon>Archaea</taxon>
        <taxon>Methanobacteriati</taxon>
        <taxon>Methanobacteriota</taxon>
        <taxon>Methanonatronarchaeia</taxon>
        <taxon>Methanonatronarchaeales</taxon>
        <taxon>Methanonatronarchaeaceae</taxon>
        <taxon>Candidatus Methanohalarchaeum</taxon>
    </lineage>
</organism>
<reference evidence="2" key="1">
    <citation type="submission" date="2016-12" db="EMBL/GenBank/DDBJ databases">
        <title>Discovery of methanogenic haloarchaea.</title>
        <authorList>
            <person name="Sorokin D.Y."/>
            <person name="Makarova K.S."/>
            <person name="Abbas B."/>
            <person name="Ferrer M."/>
            <person name="Golyshin P.N."/>
        </authorList>
    </citation>
    <scope>NUCLEOTIDE SEQUENCE [LARGE SCALE GENOMIC DNA]</scope>
    <source>
        <strain evidence="2">HMET1</strain>
    </source>
</reference>
<evidence type="ECO:0000313" key="2">
    <source>
        <dbReference type="EMBL" id="OKY77214.1"/>
    </source>
</evidence>
<dbReference type="EMBL" id="MSDW01000002">
    <property type="protein sequence ID" value="OKY77214.1"/>
    <property type="molecule type" value="Genomic_DNA"/>
</dbReference>
<sequence length="243" mass="27219">MDRSFALIRPGGHHAFKDHGHGFCFTNNTSIMIKKALKKYDLDRVLLWDWDAHHFDGTQSIFYENKNVLTISTHQDGRTLFPGTGSIEENGKGKGRGYNMNIPLKPGSSDKAYLEVTEKILKPAAASFKPDLLVIQAGQDNHYTDPLTDLDLTAKGYARLMKKAVETAKKHCNSKTVSILGGGYGIEGGLPYTNLAVIAAMAKLDTSNIREPKKYEKPDLSKKLTETRRLINKIKQEHPFKFR</sequence>
<dbReference type="GO" id="GO:0004407">
    <property type="term" value="F:histone deacetylase activity"/>
    <property type="evidence" value="ECO:0007669"/>
    <property type="project" value="TreeGrafter"/>
</dbReference>
<dbReference type="PANTHER" id="PTHR10625:SF10">
    <property type="entry name" value="HISTONE DEACETYLASE HDAC1"/>
    <property type="match status" value="1"/>
</dbReference>
<dbReference type="SUPFAM" id="SSF52768">
    <property type="entry name" value="Arginase/deacetylase"/>
    <property type="match status" value="1"/>
</dbReference>
<dbReference type="InterPro" id="IPR037138">
    <property type="entry name" value="His_deacetylse_dom_sf"/>
</dbReference>
<dbReference type="InterPro" id="IPR000286">
    <property type="entry name" value="HDACs"/>
</dbReference>
<dbReference type="PANTHER" id="PTHR10625">
    <property type="entry name" value="HISTONE DEACETYLASE HDAC1-RELATED"/>
    <property type="match status" value="1"/>
</dbReference>
<dbReference type="STRING" id="1903181.BTN85_1862"/>
<comment type="caution">
    <text evidence="2">The sequence shown here is derived from an EMBL/GenBank/DDBJ whole genome shotgun (WGS) entry which is preliminary data.</text>
</comment>
<proteinExistence type="predicted"/>
<dbReference type="GO" id="GO:0040029">
    <property type="term" value="P:epigenetic regulation of gene expression"/>
    <property type="evidence" value="ECO:0007669"/>
    <property type="project" value="TreeGrafter"/>
</dbReference>
<dbReference type="PRINTS" id="PR01270">
    <property type="entry name" value="HDASUPER"/>
</dbReference>
<dbReference type="FunCoup" id="A0A1Q6DS67">
    <property type="interactions" value="77"/>
</dbReference>
<accession>A0A1Q6DS67</accession>
<evidence type="ECO:0000313" key="3">
    <source>
        <dbReference type="Proteomes" id="UP000185744"/>
    </source>
</evidence>
<dbReference type="InterPro" id="IPR023696">
    <property type="entry name" value="Ureohydrolase_dom_sf"/>
</dbReference>
<dbReference type="Proteomes" id="UP000185744">
    <property type="component" value="Unassembled WGS sequence"/>
</dbReference>
<dbReference type="Pfam" id="PF00850">
    <property type="entry name" value="Hist_deacetyl"/>
    <property type="match status" value="1"/>
</dbReference>
<dbReference type="Gene3D" id="3.40.800.20">
    <property type="entry name" value="Histone deacetylase domain"/>
    <property type="match status" value="1"/>
</dbReference>
<evidence type="ECO:0000259" key="1">
    <source>
        <dbReference type="Pfam" id="PF00850"/>
    </source>
</evidence>
<dbReference type="AlphaFoldDB" id="A0A1Q6DS67"/>
<name>A0A1Q6DS67_METT1</name>